<gene>
    <name evidence="2" type="ORF">QE152_g26939</name>
</gene>
<dbReference type="AlphaFoldDB" id="A0AAW1JWV3"/>
<feature type="region of interest" description="Disordered" evidence="1">
    <location>
        <begin position="102"/>
        <end position="123"/>
    </location>
</feature>
<organism evidence="2 3">
    <name type="scientific">Popillia japonica</name>
    <name type="common">Japanese beetle</name>
    <dbReference type="NCBI Taxonomy" id="7064"/>
    <lineage>
        <taxon>Eukaryota</taxon>
        <taxon>Metazoa</taxon>
        <taxon>Ecdysozoa</taxon>
        <taxon>Arthropoda</taxon>
        <taxon>Hexapoda</taxon>
        <taxon>Insecta</taxon>
        <taxon>Pterygota</taxon>
        <taxon>Neoptera</taxon>
        <taxon>Endopterygota</taxon>
        <taxon>Coleoptera</taxon>
        <taxon>Polyphaga</taxon>
        <taxon>Scarabaeiformia</taxon>
        <taxon>Scarabaeidae</taxon>
        <taxon>Rutelinae</taxon>
        <taxon>Popillia</taxon>
    </lineage>
</organism>
<keyword evidence="3" id="KW-1185">Reference proteome</keyword>
<accession>A0AAW1JWV3</accession>
<protein>
    <submittedName>
        <fullName evidence="2">Uncharacterized protein</fullName>
    </submittedName>
</protein>
<name>A0AAW1JWV3_POPJA</name>
<evidence type="ECO:0000256" key="1">
    <source>
        <dbReference type="SAM" id="MobiDB-lite"/>
    </source>
</evidence>
<evidence type="ECO:0000313" key="2">
    <source>
        <dbReference type="EMBL" id="KAK9708880.1"/>
    </source>
</evidence>
<sequence>MPPSYNTRDSNKKENVNNSKINIGIEELQIVISDIINKSTESLKEEIAALKSEICELKSILSGVAGGNLMKPSDAKSKLENDITNLLLNTSSSSSDTIVEVTNQGHGKRGKSGKKPTENVETAKKKDRVILGSSSTDSSADFASADQQLWIYVGRCRPGTTEEHIHSYLNKQSPGFVFDITKLASKGKNTSFRVGVSIALKDKIYDPTYWPQNIIVKRFKFFQIKKHTDTGSFQGFD</sequence>
<dbReference type="EMBL" id="JASPKY010000320">
    <property type="protein sequence ID" value="KAK9708880.1"/>
    <property type="molecule type" value="Genomic_DNA"/>
</dbReference>
<dbReference type="Proteomes" id="UP001458880">
    <property type="component" value="Unassembled WGS sequence"/>
</dbReference>
<comment type="caution">
    <text evidence="2">The sequence shown here is derived from an EMBL/GenBank/DDBJ whole genome shotgun (WGS) entry which is preliminary data.</text>
</comment>
<proteinExistence type="predicted"/>
<reference evidence="2 3" key="1">
    <citation type="journal article" date="2024" name="BMC Genomics">
        <title>De novo assembly and annotation of Popillia japonica's genome with initial clues to its potential as an invasive pest.</title>
        <authorList>
            <person name="Cucini C."/>
            <person name="Boschi S."/>
            <person name="Funari R."/>
            <person name="Cardaioli E."/>
            <person name="Iannotti N."/>
            <person name="Marturano G."/>
            <person name="Paoli F."/>
            <person name="Bruttini M."/>
            <person name="Carapelli A."/>
            <person name="Frati F."/>
            <person name="Nardi F."/>
        </authorList>
    </citation>
    <scope>NUCLEOTIDE SEQUENCE [LARGE SCALE GENOMIC DNA]</scope>
    <source>
        <strain evidence="2">DMR45628</strain>
    </source>
</reference>
<evidence type="ECO:0000313" key="3">
    <source>
        <dbReference type="Proteomes" id="UP001458880"/>
    </source>
</evidence>